<comment type="caution">
    <text evidence="3">The sequence shown here is derived from an EMBL/GenBank/DDBJ whole genome shotgun (WGS) entry which is preliminary data.</text>
</comment>
<evidence type="ECO:0000259" key="2">
    <source>
        <dbReference type="Pfam" id="PF03629"/>
    </source>
</evidence>
<dbReference type="InterPro" id="IPR005181">
    <property type="entry name" value="SASA"/>
</dbReference>
<sequence length="495" mass="55996">MIFIKVRVLLILIICSPVILKAQVSVNSIFTNHMVLQQNAKVKIWGKASLNENVEIIPSFLKKSVKTVTDDKGNWIVEINTPAHGGPYKMSVKGKNNQIDIEDIYLGEVWLASGQSNMQFPLDSNSKGYNGVTNFKEEVENANYPFIRQFVVKGAIARTESDTQKGEWLISNQENAKKISALAYFFSLNLQKDLKVPIGIINASWGGTCIEAWMSAKDLDIFENEVLKLQKITDVKVKMTENYPSVLYNGMIHPLKNYTVKGVVWCQGENNINDPRDYAQKMEKLVSGWRTSLNQKKLPFLYVQIAPFNYLQRTKQYFWGTENSLGFLVEQQTKVLAMSHVFMARTGDVGVINNIHYRNKQEVGYRLSLLALKEVYKKDKGIINGPNVSKIEYLANQAFISYSNIGTGLKIKGSLLNGFELSEDGVKFYPATANLEGNKVTVKADYLLKVTAIRYCFKNIHEANLFNSDGLPALPFRTDNVPYEKPNNQMPLLKQ</sequence>
<dbReference type="InterPro" id="IPR036514">
    <property type="entry name" value="SGNH_hydro_sf"/>
</dbReference>
<dbReference type="SUPFAM" id="SSF52266">
    <property type="entry name" value="SGNH hydrolase"/>
    <property type="match status" value="1"/>
</dbReference>
<dbReference type="PANTHER" id="PTHR22901:SF0">
    <property type="entry name" value="SIALATE O-ACETYLESTERASE"/>
    <property type="match status" value="1"/>
</dbReference>
<reference evidence="3 4" key="1">
    <citation type="submission" date="2019-04" db="EMBL/GenBank/DDBJ databases">
        <title>Pedobacter sp. AR-3-17 sp. nov., isolated from Arctic soil.</title>
        <authorList>
            <person name="Dahal R.H."/>
            <person name="Kim D.-U."/>
        </authorList>
    </citation>
    <scope>NUCLEOTIDE SEQUENCE [LARGE SCALE GENOMIC DNA]</scope>
    <source>
        <strain evidence="3 4">AR-3-17</strain>
    </source>
</reference>
<dbReference type="PANTHER" id="PTHR22901">
    <property type="entry name" value="SIALATE O-ACETYLESTERASE"/>
    <property type="match status" value="1"/>
</dbReference>
<dbReference type="Proteomes" id="UP000308181">
    <property type="component" value="Unassembled WGS sequence"/>
</dbReference>
<keyword evidence="1" id="KW-0378">Hydrolase</keyword>
<keyword evidence="4" id="KW-1185">Reference proteome</keyword>
<name>A0A4U1BZG5_9SPHI</name>
<evidence type="ECO:0000313" key="4">
    <source>
        <dbReference type="Proteomes" id="UP000308181"/>
    </source>
</evidence>
<gene>
    <name evidence="3" type="ORF">FA046_12530</name>
</gene>
<dbReference type="Gene3D" id="3.40.50.1110">
    <property type="entry name" value="SGNH hydrolase"/>
    <property type="match status" value="1"/>
</dbReference>
<evidence type="ECO:0000313" key="3">
    <source>
        <dbReference type="EMBL" id="TKB96896.1"/>
    </source>
</evidence>
<organism evidence="3 4">
    <name type="scientific">Pedobacter cryophilus</name>
    <dbReference type="NCBI Taxonomy" id="2571271"/>
    <lineage>
        <taxon>Bacteria</taxon>
        <taxon>Pseudomonadati</taxon>
        <taxon>Bacteroidota</taxon>
        <taxon>Sphingobacteriia</taxon>
        <taxon>Sphingobacteriales</taxon>
        <taxon>Sphingobacteriaceae</taxon>
        <taxon>Pedobacter</taxon>
    </lineage>
</organism>
<dbReference type="GO" id="GO:0001681">
    <property type="term" value="F:sialate O-acetylesterase activity"/>
    <property type="evidence" value="ECO:0007669"/>
    <property type="project" value="InterPro"/>
</dbReference>
<dbReference type="AlphaFoldDB" id="A0A4U1BZG5"/>
<dbReference type="EMBL" id="SWBP01000004">
    <property type="protein sequence ID" value="TKB96896.1"/>
    <property type="molecule type" value="Genomic_DNA"/>
</dbReference>
<accession>A0A4U1BZG5</accession>
<feature type="domain" description="Sialate O-acetylesterase" evidence="2">
    <location>
        <begin position="108"/>
        <end position="314"/>
    </location>
</feature>
<dbReference type="RefSeq" id="WP_136826860.1">
    <property type="nucleotide sequence ID" value="NZ_SWBP01000004.1"/>
</dbReference>
<dbReference type="InterPro" id="IPR039329">
    <property type="entry name" value="SIAE"/>
</dbReference>
<dbReference type="Pfam" id="PF03629">
    <property type="entry name" value="SASA"/>
    <property type="match status" value="1"/>
</dbReference>
<dbReference type="OrthoDB" id="9816001at2"/>
<evidence type="ECO:0000256" key="1">
    <source>
        <dbReference type="ARBA" id="ARBA00022801"/>
    </source>
</evidence>
<dbReference type="GO" id="GO:0005975">
    <property type="term" value="P:carbohydrate metabolic process"/>
    <property type="evidence" value="ECO:0007669"/>
    <property type="project" value="TreeGrafter"/>
</dbReference>
<proteinExistence type="predicted"/>
<protein>
    <submittedName>
        <fullName evidence="3">Sialate O-acetylesterase</fullName>
    </submittedName>
</protein>